<dbReference type="SMART" id="SM00534">
    <property type="entry name" value="MUTSac"/>
    <property type="match status" value="1"/>
</dbReference>
<dbReference type="InterPro" id="IPR027417">
    <property type="entry name" value="P-loop_NTPase"/>
</dbReference>
<dbReference type="OMA" id="ISPARIM"/>
<dbReference type="Gene3D" id="3.30.420.110">
    <property type="entry name" value="MutS, connector domain"/>
    <property type="match status" value="1"/>
</dbReference>
<dbReference type="Gene3D" id="3.40.50.300">
    <property type="entry name" value="P-loop containing nucleotide triphosphate hydrolases"/>
    <property type="match status" value="1"/>
</dbReference>
<feature type="compositionally biased region" description="Gly residues" evidence="9">
    <location>
        <begin position="175"/>
        <end position="187"/>
    </location>
</feature>
<keyword evidence="12" id="KW-1185">Reference proteome</keyword>
<dbReference type="InterPro" id="IPR007861">
    <property type="entry name" value="DNA_mismatch_repair_MutS_clamp"/>
</dbReference>
<dbReference type="PROSITE" id="PS00486">
    <property type="entry name" value="DNA_MISMATCH_REPAIR_2"/>
    <property type="match status" value="1"/>
</dbReference>
<evidence type="ECO:0000256" key="1">
    <source>
        <dbReference type="ARBA" id="ARBA00004123"/>
    </source>
</evidence>
<evidence type="ECO:0000256" key="6">
    <source>
        <dbReference type="ARBA" id="ARBA00023125"/>
    </source>
</evidence>
<dbReference type="SUPFAM" id="SSF52540">
    <property type="entry name" value="P-loop containing nucleoside triphosphate hydrolases"/>
    <property type="match status" value="1"/>
</dbReference>
<dbReference type="InterPro" id="IPR045076">
    <property type="entry name" value="MutS"/>
</dbReference>
<dbReference type="GO" id="GO:0140664">
    <property type="term" value="F:ATP-dependent DNA damage sensor activity"/>
    <property type="evidence" value="ECO:0007669"/>
    <property type="project" value="InterPro"/>
</dbReference>
<dbReference type="InterPro" id="IPR036187">
    <property type="entry name" value="DNA_mismatch_repair_MutS_sf"/>
</dbReference>
<dbReference type="InterPro" id="IPR000432">
    <property type="entry name" value="DNA_mismatch_repair_MutS_C"/>
</dbReference>
<dbReference type="InterPro" id="IPR007696">
    <property type="entry name" value="DNA_mismatch_repair_MutS_core"/>
</dbReference>
<accession>A0A388JNV1</accession>
<reference evidence="11 12" key="1">
    <citation type="journal article" date="2018" name="Cell">
        <title>The Chara Genome: Secondary Complexity and Implications for Plant Terrestrialization.</title>
        <authorList>
            <person name="Nishiyama T."/>
            <person name="Sakayama H."/>
            <person name="Vries J.D."/>
            <person name="Buschmann H."/>
            <person name="Saint-Marcoux D."/>
            <person name="Ullrich K.K."/>
            <person name="Haas F.B."/>
            <person name="Vanderstraeten L."/>
            <person name="Becker D."/>
            <person name="Lang D."/>
            <person name="Vosolsobe S."/>
            <person name="Rombauts S."/>
            <person name="Wilhelmsson P.K.I."/>
            <person name="Janitza P."/>
            <person name="Kern R."/>
            <person name="Heyl A."/>
            <person name="Rumpler F."/>
            <person name="Villalobos L.I.A.C."/>
            <person name="Clay J.M."/>
            <person name="Skokan R."/>
            <person name="Toyoda A."/>
            <person name="Suzuki Y."/>
            <person name="Kagoshima H."/>
            <person name="Schijlen E."/>
            <person name="Tajeshwar N."/>
            <person name="Catarino B."/>
            <person name="Hetherington A.J."/>
            <person name="Saltykova A."/>
            <person name="Bonnot C."/>
            <person name="Breuninger H."/>
            <person name="Symeonidi A."/>
            <person name="Radhakrishnan G.V."/>
            <person name="Van Nieuwerburgh F."/>
            <person name="Deforce D."/>
            <person name="Chang C."/>
            <person name="Karol K.G."/>
            <person name="Hedrich R."/>
            <person name="Ulvskov P."/>
            <person name="Glockner G."/>
            <person name="Delwiche C.F."/>
            <person name="Petrasek J."/>
            <person name="Van de Peer Y."/>
            <person name="Friml J."/>
            <person name="Beilby M."/>
            <person name="Dolan L."/>
            <person name="Kohara Y."/>
            <person name="Sugano S."/>
            <person name="Fujiyama A."/>
            <person name="Delaux P.-M."/>
            <person name="Quint M."/>
            <person name="TheiBen G."/>
            <person name="Hagemann M."/>
            <person name="Harholt J."/>
            <person name="Dunand C."/>
            <person name="Zachgo S."/>
            <person name="Langdale J."/>
            <person name="Maumus F."/>
            <person name="Straeten D.V.D."/>
            <person name="Gould S.B."/>
            <person name="Rensing S.A."/>
        </authorList>
    </citation>
    <scope>NUCLEOTIDE SEQUENCE [LARGE SCALE GENOMIC DNA]</scope>
    <source>
        <strain evidence="11 12">S276</strain>
    </source>
</reference>
<evidence type="ECO:0000256" key="4">
    <source>
        <dbReference type="ARBA" id="ARBA00022763"/>
    </source>
</evidence>
<dbReference type="PANTHER" id="PTHR11361:SF122">
    <property type="entry name" value="DNA MISMATCH REPAIR PROTEIN MSH3"/>
    <property type="match status" value="1"/>
</dbReference>
<evidence type="ECO:0000256" key="9">
    <source>
        <dbReference type="SAM" id="MobiDB-lite"/>
    </source>
</evidence>
<organism evidence="11 12">
    <name type="scientific">Chara braunii</name>
    <name type="common">Braun's stonewort</name>
    <dbReference type="NCBI Taxonomy" id="69332"/>
    <lineage>
        <taxon>Eukaryota</taxon>
        <taxon>Viridiplantae</taxon>
        <taxon>Streptophyta</taxon>
        <taxon>Charophyceae</taxon>
        <taxon>Charales</taxon>
        <taxon>Characeae</taxon>
        <taxon>Chara</taxon>
    </lineage>
</organism>
<dbReference type="GO" id="GO:0006298">
    <property type="term" value="P:mismatch repair"/>
    <property type="evidence" value="ECO:0007669"/>
    <property type="project" value="InterPro"/>
</dbReference>
<dbReference type="AlphaFoldDB" id="A0A388JNV1"/>
<keyword evidence="4" id="KW-0227">DNA damage</keyword>
<keyword evidence="5" id="KW-0067">ATP-binding</keyword>
<feature type="region of interest" description="Disordered" evidence="9">
    <location>
        <begin position="761"/>
        <end position="786"/>
    </location>
</feature>
<dbReference type="GO" id="GO:0030983">
    <property type="term" value="F:mismatched DNA binding"/>
    <property type="evidence" value="ECO:0007669"/>
    <property type="project" value="InterPro"/>
</dbReference>
<feature type="region of interest" description="Disordered" evidence="9">
    <location>
        <begin position="168"/>
        <end position="187"/>
    </location>
</feature>
<sequence length="909" mass="98580">MGFYEAQQQKEQEERDWYTCQEGIAGEDRELNDASLENDRDVHDAHGGRLEIIMNLPELVVQAMTLMVRYLRQFGLEEILTMESSFRPLSRSSEMNLSANALCQLEILQNKADGREKGSLLWLMDQTHTAFGARLMWHWVSHPLKDRSMIEARLDAVSEIAESIASSTTTLGEGRFPGSGKGGGGASMSGVGGAGISGSGSRAGQGVLGSVLSTLKRSPDLERGITRIFHRTATPAEFVSVIQVLSSAAKSTRRLIGEQHEAESSGESQEAGRPCISAEECSIGTLARGSVRSSLLKRLMMAASSHKVLEESARMLSAVNVTAAIAGDKLQLFNCSTGRFPEVARCKAAIKAAEKKLDDLLPELRKLLRMHSLQYTSVSGTHYLIEVPLDQRVPADWIKVTSTKKVHRYHPPAVLNAYDKLALAKEEHSASCSRAWETYLAEFSKHYTDFRNAVQALAALDCLYALAILSRNQGYVRPEFVDDAAPSQLVISDGRHPVLEATLQDGFVPNDTKLEEVGEKCQIITGPNMGGKSCYIRQVALITIMAQVGSYVPATVARLHVVDGVYTRMGASDSLQKGRSTFLEELSETSSILQGATNRSLVIIDELGRGTSTHDGVAIAYATLKHLLKETKCLTLFVTHYPSVAELVVEFTGQVAAYFVSFLASQSSQTAAASSLKAGKVDAQHAHKGTSDGAGAGKESASDITFLYKLVPGVASCSFGLHVAKLAEIPQAVIDRAAVMASSLQAEVLAREKLRSRNVLAQHNSDRASLPSSARQVEDSADELQRSEDERLRLFGSAPHRVFRNEVAGDGHGHTGNENELSLQSLKEGQGHNEGERSGSVLKLQSKEGDQGQRDDEVRSITYGCNSKGFSELMSAAKDALCLTMKAVRRGEVDVQDMKLLQTKASALI</sequence>
<evidence type="ECO:0000256" key="8">
    <source>
        <dbReference type="ARBA" id="ARBA00023242"/>
    </source>
</evidence>
<keyword evidence="3" id="KW-0547">Nucleotide-binding</keyword>
<evidence type="ECO:0000256" key="3">
    <source>
        <dbReference type="ARBA" id="ARBA00022741"/>
    </source>
</evidence>
<dbReference type="GO" id="GO:0005524">
    <property type="term" value="F:ATP binding"/>
    <property type="evidence" value="ECO:0007669"/>
    <property type="project" value="UniProtKB-KW"/>
</dbReference>
<dbReference type="InterPro" id="IPR036678">
    <property type="entry name" value="MutS_con_dom_sf"/>
</dbReference>
<dbReference type="Pfam" id="PF00488">
    <property type="entry name" value="MutS_V"/>
    <property type="match status" value="1"/>
</dbReference>
<dbReference type="GO" id="GO:0006312">
    <property type="term" value="P:mitotic recombination"/>
    <property type="evidence" value="ECO:0007669"/>
    <property type="project" value="TreeGrafter"/>
</dbReference>
<dbReference type="Proteomes" id="UP000265515">
    <property type="component" value="Unassembled WGS sequence"/>
</dbReference>
<evidence type="ECO:0000313" key="11">
    <source>
        <dbReference type="EMBL" id="GBG59433.1"/>
    </source>
</evidence>
<evidence type="ECO:0000313" key="12">
    <source>
        <dbReference type="Proteomes" id="UP000265515"/>
    </source>
</evidence>
<feature type="region of interest" description="Disordered" evidence="9">
    <location>
        <begin position="827"/>
        <end position="858"/>
    </location>
</feature>
<dbReference type="SUPFAM" id="SSF48334">
    <property type="entry name" value="DNA repair protein MutS, domain III"/>
    <property type="match status" value="1"/>
</dbReference>
<gene>
    <name evidence="11" type="ORF">CBR_g38458</name>
</gene>
<protein>
    <recommendedName>
        <fullName evidence="10">DNA mismatch repair proteins mutS family domain-containing protein</fullName>
    </recommendedName>
</protein>
<name>A0A388JNV1_CHABU</name>
<dbReference type="FunFam" id="3.40.50.300:FF:002130">
    <property type="entry name" value="DNA mismatch repair protein MSH3"/>
    <property type="match status" value="1"/>
</dbReference>
<dbReference type="Pfam" id="PF05192">
    <property type="entry name" value="MutS_III"/>
    <property type="match status" value="2"/>
</dbReference>
<dbReference type="Gene3D" id="1.10.1420.10">
    <property type="match status" value="3"/>
</dbReference>
<evidence type="ECO:0000259" key="10">
    <source>
        <dbReference type="PROSITE" id="PS00486"/>
    </source>
</evidence>
<keyword evidence="7" id="KW-0234">DNA repair</keyword>
<dbReference type="OrthoDB" id="10252754at2759"/>
<evidence type="ECO:0000256" key="2">
    <source>
        <dbReference type="ARBA" id="ARBA00007094"/>
    </source>
</evidence>
<keyword evidence="6" id="KW-0238">DNA-binding</keyword>
<dbReference type="Pfam" id="PF05190">
    <property type="entry name" value="MutS_IV"/>
    <property type="match status" value="1"/>
</dbReference>
<keyword evidence="8" id="KW-0539">Nucleus</keyword>
<proteinExistence type="inferred from homology"/>
<comment type="similarity">
    <text evidence="2">Belongs to the DNA mismatch repair MutS family. MSH3 subfamily.</text>
</comment>
<dbReference type="GO" id="GO:0005634">
    <property type="term" value="C:nucleus"/>
    <property type="evidence" value="ECO:0007669"/>
    <property type="project" value="UniProtKB-SubCell"/>
</dbReference>
<comment type="subcellular location">
    <subcellularLocation>
        <location evidence="1">Nucleus</location>
    </subcellularLocation>
</comment>
<dbReference type="SMART" id="SM00533">
    <property type="entry name" value="MUTSd"/>
    <property type="match status" value="1"/>
</dbReference>
<dbReference type="STRING" id="69332.A0A388JNV1"/>
<dbReference type="Gramene" id="GBG59433">
    <property type="protein sequence ID" value="GBG59433"/>
    <property type="gene ID" value="CBR_g38458"/>
</dbReference>
<dbReference type="EMBL" id="BFEA01000004">
    <property type="protein sequence ID" value="GBG59433.1"/>
    <property type="molecule type" value="Genomic_DNA"/>
</dbReference>
<evidence type="ECO:0000256" key="5">
    <source>
        <dbReference type="ARBA" id="ARBA00022840"/>
    </source>
</evidence>
<evidence type="ECO:0000256" key="7">
    <source>
        <dbReference type="ARBA" id="ARBA00023204"/>
    </source>
</evidence>
<dbReference type="FunFam" id="1.10.1420.10:FF:000004">
    <property type="entry name" value="DNA mismatch repair protein Msh3"/>
    <property type="match status" value="1"/>
</dbReference>
<dbReference type="PANTHER" id="PTHR11361">
    <property type="entry name" value="DNA MISMATCH REPAIR PROTEIN MUTS FAMILY MEMBER"/>
    <property type="match status" value="1"/>
</dbReference>
<feature type="domain" description="DNA mismatch repair proteins mutS family" evidence="10">
    <location>
        <begin position="600"/>
        <end position="616"/>
    </location>
</feature>
<comment type="caution">
    <text evidence="11">The sequence shown here is derived from an EMBL/GenBank/DDBJ whole genome shotgun (WGS) entry which is preliminary data.</text>
</comment>
<feature type="compositionally biased region" description="Basic and acidic residues" evidence="9">
    <location>
        <begin position="845"/>
        <end position="858"/>
    </location>
</feature>